<dbReference type="PRINTS" id="PR02008">
    <property type="entry name" value="RCMTFAMILY"/>
</dbReference>
<dbReference type="InterPro" id="IPR023267">
    <property type="entry name" value="RCMT"/>
</dbReference>
<feature type="binding site" evidence="7">
    <location>
        <position position="192"/>
    </location>
    <ligand>
        <name>S-adenosyl-L-methionine</name>
        <dbReference type="ChEBI" id="CHEBI:59789"/>
    </ligand>
</feature>
<name>W5MWR1_LEPOC</name>
<dbReference type="eggNOG" id="KOG2198">
    <property type="taxonomic scope" value="Eukaryota"/>
</dbReference>
<dbReference type="Ensembl" id="ENSLOCT00000012846.1">
    <property type="protein sequence ID" value="ENSLOCP00000012820.1"/>
    <property type="gene ID" value="ENSLOCG00000010460.1"/>
</dbReference>
<evidence type="ECO:0000256" key="2">
    <source>
        <dbReference type="ARBA" id="ARBA00022603"/>
    </source>
</evidence>
<keyword evidence="6" id="KW-0496">Mitochondrion</keyword>
<feature type="domain" description="SAM-dependent MTase RsmB/NOP-type" evidence="8">
    <location>
        <begin position="47"/>
        <end position="332"/>
    </location>
</feature>
<dbReference type="InParanoid" id="W5MWR1"/>
<keyword evidence="10" id="KW-1185">Reference proteome</keyword>
<evidence type="ECO:0000256" key="7">
    <source>
        <dbReference type="PROSITE-ProRule" id="PRU01023"/>
    </source>
</evidence>
<dbReference type="Pfam" id="PF01189">
    <property type="entry name" value="Methyltr_RsmB-F"/>
    <property type="match status" value="1"/>
</dbReference>
<accession>W5MWR1</accession>
<evidence type="ECO:0000256" key="1">
    <source>
        <dbReference type="ARBA" id="ARBA00004173"/>
    </source>
</evidence>
<dbReference type="Bgee" id="ENSLOCG00000010460">
    <property type="expression patterns" value="Expressed in testis and 13 other cell types or tissues"/>
</dbReference>
<reference evidence="9" key="2">
    <citation type="submission" date="2025-08" db="UniProtKB">
        <authorList>
            <consortium name="Ensembl"/>
        </authorList>
    </citation>
    <scope>IDENTIFICATION</scope>
</reference>
<evidence type="ECO:0000256" key="4">
    <source>
        <dbReference type="ARBA" id="ARBA00022691"/>
    </source>
</evidence>
<dbReference type="GO" id="GO:0031167">
    <property type="term" value="P:rRNA methylation"/>
    <property type="evidence" value="ECO:0000318"/>
    <property type="project" value="GO_Central"/>
</dbReference>
<comment type="similarity">
    <text evidence="7">Belongs to the class I-like SAM-binding methyltransferase superfamily. RsmB/NOP family.</text>
</comment>
<sequence length="333" mass="37188">PSKLSPVRLKQGNTRPRRQVCERVLEHFDELYYAELGHVWAKAREVLLQPQCWQYAVMLNRFRLSHKLQQQLQTLGYSSLLPEGSSSLQCFIHQEPLRFPSQHYRPGQLKQYYLLNAASLLPVLALGVKDDETVLDMCSAPGGKAVAILQSASPGLLLCNELDCQRWKWLAETLESFVPKDLSDVVRVSNLDGRLYGQIELGVYDKVLVDAPCSNDRSWLFSSQPDRAAVRIQERATFPILQEHLLRSAVAALRPGGVVVYSTCTLSQAENGGVVRSLLASCPHVQLEDLGALKDGLSQEFAFAQADPHGLLVVPAHGRTWGPMFVAKLRKIH</sequence>
<dbReference type="HOGENOM" id="CLU_041061_1_0_1"/>
<evidence type="ECO:0000313" key="9">
    <source>
        <dbReference type="Ensembl" id="ENSLOCP00000012820.1"/>
    </source>
</evidence>
<evidence type="ECO:0000256" key="3">
    <source>
        <dbReference type="ARBA" id="ARBA00022679"/>
    </source>
</evidence>
<protein>
    <submittedName>
        <fullName evidence="9">NOP2/Sun RNA methyltransferase 3</fullName>
    </submittedName>
</protein>
<dbReference type="InterPro" id="IPR001678">
    <property type="entry name" value="MeTrfase_RsmB-F_NOP2_dom"/>
</dbReference>
<feature type="binding site" evidence="7">
    <location>
        <begin position="138"/>
        <end position="144"/>
    </location>
    <ligand>
        <name>S-adenosyl-L-methionine</name>
        <dbReference type="ChEBI" id="CHEBI:59789"/>
    </ligand>
</feature>
<dbReference type="Proteomes" id="UP000018468">
    <property type="component" value="Linkage group LG14"/>
</dbReference>
<dbReference type="OMA" id="YFHCNEY"/>
<comment type="subcellular location">
    <subcellularLocation>
        <location evidence="1">Mitochondrion</location>
    </subcellularLocation>
</comment>
<dbReference type="FunCoup" id="W5MWR1">
    <property type="interactions" value="62"/>
</dbReference>
<evidence type="ECO:0000259" key="8">
    <source>
        <dbReference type="PROSITE" id="PS51686"/>
    </source>
</evidence>
<dbReference type="Gene3D" id="6.20.240.40">
    <property type="match status" value="1"/>
</dbReference>
<feature type="binding site" evidence="7">
    <location>
        <position position="161"/>
    </location>
    <ligand>
        <name>S-adenosyl-L-methionine</name>
        <dbReference type="ChEBI" id="CHEBI:59789"/>
    </ligand>
</feature>
<dbReference type="STRING" id="7918.ENSLOCP00000012820"/>
<dbReference type="Gene3D" id="3.40.50.150">
    <property type="entry name" value="Vaccinia Virus protein VP39"/>
    <property type="match status" value="1"/>
</dbReference>
<proteinExistence type="inferred from homology"/>
<dbReference type="InterPro" id="IPR049560">
    <property type="entry name" value="MeTrfase_RsmB-F_NOP2_cat"/>
</dbReference>
<feature type="binding site" evidence="7">
    <location>
        <position position="210"/>
    </location>
    <ligand>
        <name>S-adenosyl-L-methionine</name>
        <dbReference type="ChEBI" id="CHEBI:59789"/>
    </ligand>
</feature>
<keyword evidence="4 7" id="KW-0949">S-adenosyl-L-methionine</keyword>
<dbReference type="GO" id="GO:0008173">
    <property type="term" value="F:RNA methyltransferase activity"/>
    <property type="evidence" value="ECO:0007669"/>
    <property type="project" value="InterPro"/>
</dbReference>
<dbReference type="FunFam" id="3.40.50.150:FF:000055">
    <property type="entry name" value="5-methylcytosine rRNA methyltransferase NSUN4"/>
    <property type="match status" value="1"/>
</dbReference>
<feature type="active site" description="Nucleophile" evidence="7">
    <location>
        <position position="264"/>
    </location>
</feature>
<dbReference type="PANTHER" id="PTHR22808">
    <property type="entry name" value="NCL1 YEAST -RELATED NOL1/NOP2/FMU SUN DOMAIN-CONTAINING"/>
    <property type="match status" value="1"/>
</dbReference>
<dbReference type="GO" id="GO:0003723">
    <property type="term" value="F:RNA binding"/>
    <property type="evidence" value="ECO:0007669"/>
    <property type="project" value="UniProtKB-UniRule"/>
</dbReference>
<dbReference type="GO" id="GO:0005762">
    <property type="term" value="C:mitochondrial large ribosomal subunit"/>
    <property type="evidence" value="ECO:0000318"/>
    <property type="project" value="GO_Central"/>
</dbReference>
<keyword evidence="3 7" id="KW-0808">Transferase</keyword>
<dbReference type="SUPFAM" id="SSF53335">
    <property type="entry name" value="S-adenosyl-L-methionine-dependent methyltransferases"/>
    <property type="match status" value="1"/>
</dbReference>
<dbReference type="GO" id="GO:0008168">
    <property type="term" value="F:methyltransferase activity"/>
    <property type="evidence" value="ECO:0000318"/>
    <property type="project" value="GO_Central"/>
</dbReference>
<evidence type="ECO:0000256" key="5">
    <source>
        <dbReference type="ARBA" id="ARBA00022884"/>
    </source>
</evidence>
<dbReference type="GeneTree" id="ENSGT00940000153665"/>
<reference evidence="9" key="3">
    <citation type="submission" date="2025-09" db="UniProtKB">
        <authorList>
            <consortium name="Ensembl"/>
        </authorList>
    </citation>
    <scope>IDENTIFICATION</scope>
</reference>
<keyword evidence="2 7" id="KW-0489">Methyltransferase</keyword>
<reference evidence="10" key="1">
    <citation type="submission" date="2011-12" db="EMBL/GenBank/DDBJ databases">
        <title>The Draft Genome of Lepisosteus oculatus.</title>
        <authorList>
            <consortium name="The Broad Institute Genome Assembly &amp; Analysis Group"/>
            <consortium name="Computational R&amp;D Group"/>
            <consortium name="and Sequencing Platform"/>
            <person name="Di Palma F."/>
            <person name="Alfoldi J."/>
            <person name="Johnson J."/>
            <person name="Berlin A."/>
            <person name="Gnerre S."/>
            <person name="Jaffe D."/>
            <person name="MacCallum I."/>
            <person name="Young S."/>
            <person name="Walker B.J."/>
            <person name="Lander E.S."/>
            <person name="Lindblad-Toh K."/>
        </authorList>
    </citation>
    <scope>NUCLEOTIDE SEQUENCE [LARGE SCALE GENOMIC DNA]</scope>
</reference>
<organism evidence="9 10">
    <name type="scientific">Lepisosteus oculatus</name>
    <name type="common">Spotted gar</name>
    <dbReference type="NCBI Taxonomy" id="7918"/>
    <lineage>
        <taxon>Eukaryota</taxon>
        <taxon>Metazoa</taxon>
        <taxon>Chordata</taxon>
        <taxon>Craniata</taxon>
        <taxon>Vertebrata</taxon>
        <taxon>Euteleostomi</taxon>
        <taxon>Actinopterygii</taxon>
        <taxon>Neopterygii</taxon>
        <taxon>Holostei</taxon>
        <taxon>Semionotiformes</taxon>
        <taxon>Lepisosteidae</taxon>
        <taxon>Lepisosteus</taxon>
    </lineage>
</organism>
<dbReference type="SMR" id="W5MWR1"/>
<evidence type="ECO:0000256" key="6">
    <source>
        <dbReference type="ARBA" id="ARBA00023128"/>
    </source>
</evidence>
<dbReference type="InterPro" id="IPR029063">
    <property type="entry name" value="SAM-dependent_MTases_sf"/>
</dbReference>
<dbReference type="PROSITE" id="PS51686">
    <property type="entry name" value="SAM_MT_RSMB_NOP"/>
    <property type="match status" value="1"/>
</dbReference>
<dbReference type="PANTHER" id="PTHR22808:SF8">
    <property type="entry name" value="TRNA (CYTOSINE(34)-C(5))-METHYLTRANSFERASE, MITOCHONDRIAL"/>
    <property type="match status" value="1"/>
</dbReference>
<evidence type="ECO:0000313" key="10">
    <source>
        <dbReference type="Proteomes" id="UP000018468"/>
    </source>
</evidence>
<dbReference type="AlphaFoldDB" id="W5MWR1"/>
<keyword evidence="5 7" id="KW-0694">RNA-binding</keyword>
<dbReference type="EMBL" id="AHAT01012781">
    <property type="status" value="NOT_ANNOTATED_CDS"/>
    <property type="molecule type" value="Genomic_DNA"/>
</dbReference>